<gene>
    <name evidence="3" type="ORF">BH720_06425</name>
</gene>
<dbReference type="AlphaFoldDB" id="A0A1E5QNH0"/>
<name>A0A1E5QNH0_9CYAN</name>
<comment type="caution">
    <text evidence="3">The sequence shown here is derived from an EMBL/GenBank/DDBJ whole genome shotgun (WGS) entry which is preliminary data.</text>
</comment>
<accession>A0A1E5QNH0</accession>
<dbReference type="EMBL" id="MJGC01000041">
    <property type="protein sequence ID" value="OEJ76180.1"/>
    <property type="molecule type" value="Genomic_DNA"/>
</dbReference>
<dbReference type="InterPro" id="IPR013424">
    <property type="entry name" value="Ice-binding_C"/>
</dbReference>
<protein>
    <recommendedName>
        <fullName evidence="2">Ice-binding protein C-terminal domain-containing protein</fullName>
    </recommendedName>
</protein>
<reference evidence="3" key="1">
    <citation type="submission" date="2016-09" db="EMBL/GenBank/DDBJ databases">
        <title>Draft genome of thermotolerant cyanobacterium Desertifilum sp. strain IPPAS B-1220.</title>
        <authorList>
            <person name="Sinetova M.A."/>
            <person name="Bolakhan K."/>
            <person name="Zayadan B.K."/>
            <person name="Mironov K.S."/>
            <person name="Ustinova V."/>
            <person name="Kupriyanova E.V."/>
            <person name="Sidorov R.A."/>
            <person name="Skrypnik A.N."/>
            <person name="Gogoleva N.E."/>
            <person name="Gogolev Y.V."/>
            <person name="Los D.A."/>
        </authorList>
    </citation>
    <scope>NUCLEOTIDE SEQUENCE [LARGE SCALE GENOMIC DNA]</scope>
    <source>
        <strain evidence="3">IPPAS B-1220</strain>
    </source>
</reference>
<dbReference type="OrthoDB" id="508796at2"/>
<organism evidence="3">
    <name type="scientific">Desertifilum tharense IPPAS B-1220</name>
    <dbReference type="NCBI Taxonomy" id="1781255"/>
    <lineage>
        <taxon>Bacteria</taxon>
        <taxon>Bacillati</taxon>
        <taxon>Cyanobacteriota</taxon>
        <taxon>Cyanophyceae</taxon>
        <taxon>Desertifilales</taxon>
        <taxon>Desertifilaceae</taxon>
        <taxon>Desertifilum</taxon>
    </lineage>
</organism>
<evidence type="ECO:0000256" key="1">
    <source>
        <dbReference type="SAM" id="MobiDB-lite"/>
    </source>
</evidence>
<evidence type="ECO:0000259" key="2">
    <source>
        <dbReference type="Pfam" id="PF07589"/>
    </source>
</evidence>
<dbReference type="Pfam" id="PF07589">
    <property type="entry name" value="PEP-CTERM"/>
    <property type="match status" value="1"/>
</dbReference>
<feature type="domain" description="Ice-binding protein C-terminal" evidence="2">
    <location>
        <begin position="249"/>
        <end position="272"/>
    </location>
</feature>
<feature type="region of interest" description="Disordered" evidence="1">
    <location>
        <begin position="48"/>
        <end position="73"/>
    </location>
</feature>
<dbReference type="NCBIfam" id="TIGR02595">
    <property type="entry name" value="PEP_CTERM"/>
    <property type="match status" value="1"/>
</dbReference>
<evidence type="ECO:0000313" key="3">
    <source>
        <dbReference type="EMBL" id="OEJ76180.1"/>
    </source>
</evidence>
<sequence>MQFRPIAIALGTALTVLGGAIEPSVAAILVRGGVTQIIGPGLGAVEFTPESGDPSQPGVDPVRDIGNNDFSGPDENQNQVGLELVRFDAVAPIDIEFVAFNVWEGGTEYLFKETVLNNTGLNWGKFSIQLGFGTGRNFIQSGLRDRLDFDTFNALGQVFPFGLELAGLPLEKTPTPTSTAFAQLDHQANILQWQNGKVRQGQSVDFTFSLDLPNLSALNQKEIPQANWLLDDQGQIVGYKFTLRQSPHAVPEPSAVLGLIGIGLLSVGRIRKQKH</sequence>
<dbReference type="RefSeq" id="WP_069966339.1">
    <property type="nucleotide sequence ID" value="NZ_CM124774.1"/>
</dbReference>
<proteinExistence type="predicted"/>
<dbReference type="STRING" id="1781255.BH720_06425"/>